<reference evidence="4" key="1">
    <citation type="submission" date="2020-09" db="EMBL/GenBank/DDBJ databases">
        <authorList>
            <person name="Kikuchi T."/>
        </authorList>
    </citation>
    <scope>NUCLEOTIDE SEQUENCE</scope>
    <source>
        <strain evidence="4">SH1</strain>
    </source>
</reference>
<dbReference type="GO" id="GO:0043130">
    <property type="term" value="F:ubiquitin binding"/>
    <property type="evidence" value="ECO:0007669"/>
    <property type="project" value="TreeGrafter"/>
</dbReference>
<dbReference type="Pfam" id="PF00789">
    <property type="entry name" value="UBX"/>
    <property type="match status" value="1"/>
</dbReference>
<proteinExistence type="inferred from homology"/>
<dbReference type="GO" id="GO:0045271">
    <property type="term" value="C:respiratory chain complex I"/>
    <property type="evidence" value="ECO:0007669"/>
    <property type="project" value="InterPro"/>
</dbReference>
<evidence type="ECO:0000313" key="4">
    <source>
        <dbReference type="EMBL" id="CAD5213144.1"/>
    </source>
</evidence>
<feature type="domain" description="UBX" evidence="3">
    <location>
        <begin position="276"/>
        <end position="354"/>
    </location>
</feature>
<dbReference type="InterPro" id="IPR036241">
    <property type="entry name" value="NSFL1C_SEP_dom_sf"/>
</dbReference>
<dbReference type="InterPro" id="IPR001012">
    <property type="entry name" value="UBX_dom"/>
</dbReference>
<dbReference type="EMBL" id="CAJFDH010000002">
    <property type="protein sequence ID" value="CAD5213144.1"/>
    <property type="molecule type" value="Genomic_DNA"/>
</dbReference>
<feature type="region of interest" description="Disordered" evidence="2">
    <location>
        <begin position="63"/>
        <end position="93"/>
    </location>
</feature>
<protein>
    <recommendedName>
        <fullName evidence="3">UBX domain-containing protein</fullName>
    </recommendedName>
</protein>
<dbReference type="InterPro" id="IPR012989">
    <property type="entry name" value="SEP_domain"/>
</dbReference>
<dbReference type="GO" id="GO:0043161">
    <property type="term" value="P:proteasome-mediated ubiquitin-dependent protein catabolic process"/>
    <property type="evidence" value="ECO:0007669"/>
    <property type="project" value="TreeGrafter"/>
</dbReference>
<dbReference type="InterPro" id="IPR007763">
    <property type="entry name" value="NDUFA12"/>
</dbReference>
<dbReference type="GO" id="GO:0007030">
    <property type="term" value="P:Golgi organization"/>
    <property type="evidence" value="ECO:0007669"/>
    <property type="project" value="TreeGrafter"/>
</dbReference>
<dbReference type="PROSITE" id="PS50033">
    <property type="entry name" value="UBX"/>
    <property type="match status" value="1"/>
</dbReference>
<feature type="compositionally biased region" description="Basic and acidic residues" evidence="2">
    <location>
        <begin position="117"/>
        <end position="137"/>
    </location>
</feature>
<dbReference type="Proteomes" id="UP000614601">
    <property type="component" value="Unassembled WGS sequence"/>
</dbReference>
<dbReference type="PANTHER" id="PTHR23333:SF20">
    <property type="entry name" value="NSFL1 COFACTOR P47"/>
    <property type="match status" value="1"/>
</dbReference>
<feature type="region of interest" description="Disordered" evidence="2">
    <location>
        <begin position="117"/>
        <end position="151"/>
    </location>
</feature>
<organism evidence="4 5">
    <name type="scientific">Bursaphelenchus okinawaensis</name>
    <dbReference type="NCBI Taxonomy" id="465554"/>
    <lineage>
        <taxon>Eukaryota</taxon>
        <taxon>Metazoa</taxon>
        <taxon>Ecdysozoa</taxon>
        <taxon>Nematoda</taxon>
        <taxon>Chromadorea</taxon>
        <taxon>Rhabditida</taxon>
        <taxon>Tylenchina</taxon>
        <taxon>Tylenchomorpha</taxon>
        <taxon>Aphelenchoidea</taxon>
        <taxon>Aphelenchoididae</taxon>
        <taxon>Bursaphelenchus</taxon>
    </lineage>
</organism>
<gene>
    <name evidence="4" type="ORF">BOKJ2_LOCUS4945</name>
</gene>
<dbReference type="Gene3D" id="3.10.20.90">
    <property type="entry name" value="Phosphatidylinositol 3-kinase Catalytic Subunit, Chain A, domain 1"/>
    <property type="match status" value="1"/>
</dbReference>
<dbReference type="Gene3D" id="3.30.420.210">
    <property type="entry name" value="SEP domain"/>
    <property type="match status" value="1"/>
</dbReference>
<name>A0A811KCP3_9BILA</name>
<dbReference type="Proteomes" id="UP000783686">
    <property type="component" value="Unassembled WGS sequence"/>
</dbReference>
<comment type="caution">
    <text evidence="4">The sequence shown here is derived from an EMBL/GenBank/DDBJ whole genome shotgun (WGS) entry which is preliminary data.</text>
</comment>
<evidence type="ECO:0000259" key="3">
    <source>
        <dbReference type="PROSITE" id="PS50033"/>
    </source>
</evidence>
<evidence type="ECO:0000256" key="2">
    <source>
        <dbReference type="SAM" id="MobiDB-lite"/>
    </source>
</evidence>
<dbReference type="GO" id="GO:0061025">
    <property type="term" value="P:membrane fusion"/>
    <property type="evidence" value="ECO:0007669"/>
    <property type="project" value="TreeGrafter"/>
</dbReference>
<sequence length="417" mass="46829">MLYRLFQDLGQNGKDNNEFVTGSIVSLYKNAVASGGIRSEGGILIRKKNDGGQQEKKYYNMSNIRSFGDLKGDEPDDSSGEDEGRQDCFVGGSERSGQQVLGLDRDGELADRVFKSAQHHGRETLSTEEAERFRDGASDPNSGVRLSGGPSAQMNAERVHVFFWQNGYSVDDGPLKPYSSKDFYTTLEAISFHIPQKWLDISQRDVILYIRNCHDKSFNRDTEYVKPNPKFLASSDHRLGAVVPEIVYGETSQAEPSADEDKKLIKEAQSFFGLKEGEPTGRIRIRKPNGECLAGTFNPSHLVEDVRSFIVLAAPELAFKAFRLFIADFPNMLIEDEVVTVEKAALFTHLTIIQTGDLIGTDKFGNKYFQDDGNSIPADRWVVFGEKQDVTQVPPEWHRWLHHMTDEPPTVKPVDRK</sequence>
<dbReference type="GO" id="GO:0005634">
    <property type="term" value="C:nucleus"/>
    <property type="evidence" value="ECO:0007669"/>
    <property type="project" value="TreeGrafter"/>
</dbReference>
<dbReference type="InterPro" id="IPR029071">
    <property type="entry name" value="Ubiquitin-like_domsf"/>
</dbReference>
<dbReference type="GO" id="GO:0031468">
    <property type="term" value="P:nuclear membrane reassembly"/>
    <property type="evidence" value="ECO:0007669"/>
    <property type="project" value="TreeGrafter"/>
</dbReference>
<dbReference type="EMBL" id="CAJFCW020000002">
    <property type="protein sequence ID" value="CAG9099317.1"/>
    <property type="molecule type" value="Genomic_DNA"/>
</dbReference>
<dbReference type="GO" id="GO:0000045">
    <property type="term" value="P:autophagosome assembly"/>
    <property type="evidence" value="ECO:0007669"/>
    <property type="project" value="TreeGrafter"/>
</dbReference>
<comment type="similarity">
    <text evidence="1">Belongs to the complex I NDUFA12 subunit family.</text>
</comment>
<dbReference type="AlphaFoldDB" id="A0A811KCP3"/>
<dbReference type="GO" id="GO:0005829">
    <property type="term" value="C:cytosol"/>
    <property type="evidence" value="ECO:0007669"/>
    <property type="project" value="TreeGrafter"/>
</dbReference>
<dbReference type="Pfam" id="PF05071">
    <property type="entry name" value="NDUFA12"/>
    <property type="match status" value="1"/>
</dbReference>
<dbReference type="OrthoDB" id="274641at2759"/>
<dbReference type="SUPFAM" id="SSF102848">
    <property type="entry name" value="NSFL1 (p97 ATPase) cofactor p47, SEP domain"/>
    <property type="match status" value="1"/>
</dbReference>
<accession>A0A811KCP3</accession>
<keyword evidence="5" id="KW-1185">Reference proteome</keyword>
<evidence type="ECO:0000313" key="5">
    <source>
        <dbReference type="Proteomes" id="UP000614601"/>
    </source>
</evidence>
<evidence type="ECO:0000256" key="1">
    <source>
        <dbReference type="ARBA" id="ARBA00007355"/>
    </source>
</evidence>
<dbReference type="SMART" id="SM00553">
    <property type="entry name" value="SEP"/>
    <property type="match status" value="1"/>
</dbReference>
<dbReference type="SUPFAM" id="SSF54236">
    <property type="entry name" value="Ubiquitin-like"/>
    <property type="match status" value="1"/>
</dbReference>
<dbReference type="PANTHER" id="PTHR23333">
    <property type="entry name" value="UBX DOMAIN CONTAINING PROTEIN"/>
    <property type="match status" value="1"/>
</dbReference>